<evidence type="ECO:0000256" key="2">
    <source>
        <dbReference type="ARBA" id="ARBA00006375"/>
    </source>
</evidence>
<evidence type="ECO:0008006" key="13">
    <source>
        <dbReference type="Google" id="ProtNLM"/>
    </source>
</evidence>
<gene>
    <name evidence="11" type="ORF">GGI25_002661</name>
</gene>
<feature type="region of interest" description="Disordered" evidence="10">
    <location>
        <begin position="394"/>
        <end position="414"/>
    </location>
</feature>
<dbReference type="EMBL" id="JANBTW010000025">
    <property type="protein sequence ID" value="KAJ2678018.1"/>
    <property type="molecule type" value="Genomic_DNA"/>
</dbReference>
<feature type="repeat" description="Solcar" evidence="8">
    <location>
        <begin position="260"/>
        <end position="349"/>
    </location>
</feature>
<evidence type="ECO:0000256" key="3">
    <source>
        <dbReference type="ARBA" id="ARBA00022448"/>
    </source>
</evidence>
<evidence type="ECO:0000256" key="1">
    <source>
        <dbReference type="ARBA" id="ARBA00004141"/>
    </source>
</evidence>
<dbReference type="InterPro" id="IPR023395">
    <property type="entry name" value="MCP_dom_sf"/>
</dbReference>
<reference evidence="11" key="1">
    <citation type="submission" date="2022-07" db="EMBL/GenBank/DDBJ databases">
        <title>Phylogenomic reconstructions and comparative analyses of Kickxellomycotina fungi.</title>
        <authorList>
            <person name="Reynolds N.K."/>
            <person name="Stajich J.E."/>
            <person name="Barry K."/>
            <person name="Grigoriev I.V."/>
            <person name="Crous P."/>
            <person name="Smith M.E."/>
        </authorList>
    </citation>
    <scope>NUCLEOTIDE SEQUENCE</scope>
    <source>
        <strain evidence="11">NRRL 3115</strain>
    </source>
</reference>
<keyword evidence="4 8" id="KW-0812">Transmembrane</keyword>
<evidence type="ECO:0000256" key="7">
    <source>
        <dbReference type="ARBA" id="ARBA00023136"/>
    </source>
</evidence>
<evidence type="ECO:0000313" key="11">
    <source>
        <dbReference type="EMBL" id="KAJ2678018.1"/>
    </source>
</evidence>
<dbReference type="InterPro" id="IPR018108">
    <property type="entry name" value="MCP_transmembrane"/>
</dbReference>
<dbReference type="PROSITE" id="PS50920">
    <property type="entry name" value="SOLCAR"/>
    <property type="match status" value="1"/>
</dbReference>
<evidence type="ECO:0000256" key="9">
    <source>
        <dbReference type="RuleBase" id="RU000488"/>
    </source>
</evidence>
<evidence type="ECO:0000313" key="12">
    <source>
        <dbReference type="Proteomes" id="UP001151518"/>
    </source>
</evidence>
<accession>A0A9W8G3A6</accession>
<evidence type="ECO:0000256" key="5">
    <source>
        <dbReference type="ARBA" id="ARBA00022737"/>
    </source>
</evidence>
<sequence>MSDFTDSKTSPQGNNPFRPYAEPVGAKASELYDELKDPVGNLRNETRGFAGNPLRFPGAADGNAGLDELDVASLGYDEQTDTAQYARELVRFAGYRYLATLASCPFSMAQTLLQVQYLPAAARQAELGEEKQKQGDADDEDAPDPDDPAYYDYLRARHSERGTQYRSAGRARVDHRGYIVDMGESDIKPGYQLDALPSAKLTVLRKLLMHPTEGFLSLFKGSFTQWVYDMLHLLLQPTLEVVLNEALGVYDNVPLSTYIDASAPSALSVVASNLIVGWLLSPLELVRTRLMVQSASPIHRKYNGTYHALKTIVREEGGLSSLYFSSYHLAPTLLKHTLDPVFRHMGLFALDRGAGIDPYDHPTTFAFGSLVWKTMAATIMLPIDTIRTRLQAQPRYSKKPTAGAAHLSADKSKTKSRSDAFRDFRTCVPLSPVPYTGMANCAWRIVTEEGESLKTMTKRRAVANAGDKGQQVSSAVGHYGLRGLYPGFTLQLAANVAIFGLGFFSANETEFI</sequence>
<dbReference type="PANTHER" id="PTHR45618">
    <property type="entry name" value="MITOCHONDRIAL DICARBOXYLATE CARRIER-RELATED"/>
    <property type="match status" value="1"/>
</dbReference>
<feature type="compositionally biased region" description="Basic and acidic residues" evidence="10">
    <location>
        <begin position="126"/>
        <end position="136"/>
    </location>
</feature>
<evidence type="ECO:0000256" key="10">
    <source>
        <dbReference type="SAM" id="MobiDB-lite"/>
    </source>
</evidence>
<organism evidence="11 12">
    <name type="scientific">Coemansia spiralis</name>
    <dbReference type="NCBI Taxonomy" id="417178"/>
    <lineage>
        <taxon>Eukaryota</taxon>
        <taxon>Fungi</taxon>
        <taxon>Fungi incertae sedis</taxon>
        <taxon>Zoopagomycota</taxon>
        <taxon>Kickxellomycotina</taxon>
        <taxon>Kickxellomycetes</taxon>
        <taxon>Kickxellales</taxon>
        <taxon>Kickxellaceae</taxon>
        <taxon>Coemansia</taxon>
    </lineage>
</organism>
<dbReference type="OrthoDB" id="77989at2759"/>
<dbReference type="SUPFAM" id="SSF103506">
    <property type="entry name" value="Mitochondrial carrier"/>
    <property type="match status" value="1"/>
</dbReference>
<evidence type="ECO:0000256" key="6">
    <source>
        <dbReference type="ARBA" id="ARBA00022989"/>
    </source>
</evidence>
<dbReference type="AlphaFoldDB" id="A0A9W8G3A6"/>
<keyword evidence="6" id="KW-1133">Transmembrane helix</keyword>
<keyword evidence="7 8" id="KW-0472">Membrane</keyword>
<dbReference type="GO" id="GO:0016020">
    <property type="term" value="C:membrane"/>
    <property type="evidence" value="ECO:0007669"/>
    <property type="project" value="UniProtKB-SubCell"/>
</dbReference>
<comment type="subcellular location">
    <subcellularLocation>
        <location evidence="1">Membrane</location>
        <topology evidence="1">Multi-pass membrane protein</topology>
    </subcellularLocation>
</comment>
<feature type="compositionally biased region" description="Acidic residues" evidence="10">
    <location>
        <begin position="137"/>
        <end position="149"/>
    </location>
</feature>
<evidence type="ECO:0000256" key="4">
    <source>
        <dbReference type="ARBA" id="ARBA00022692"/>
    </source>
</evidence>
<comment type="similarity">
    <text evidence="2 9">Belongs to the mitochondrial carrier (TC 2.A.29) family.</text>
</comment>
<protein>
    <recommendedName>
        <fullName evidence="13">Mitochondrial carrier protein</fullName>
    </recommendedName>
</protein>
<proteinExistence type="inferred from homology"/>
<dbReference type="InterPro" id="IPR050391">
    <property type="entry name" value="Mito_Metabolite_Transporter"/>
</dbReference>
<comment type="caution">
    <text evidence="11">The sequence shown here is derived from an EMBL/GenBank/DDBJ whole genome shotgun (WGS) entry which is preliminary data.</text>
</comment>
<feature type="region of interest" description="Disordered" evidence="10">
    <location>
        <begin position="126"/>
        <end position="150"/>
    </location>
</feature>
<dbReference type="Pfam" id="PF00153">
    <property type="entry name" value="Mito_carr"/>
    <property type="match status" value="1"/>
</dbReference>
<keyword evidence="5" id="KW-0677">Repeat</keyword>
<name>A0A9W8G3A6_9FUNG</name>
<evidence type="ECO:0000256" key="8">
    <source>
        <dbReference type="PROSITE-ProRule" id="PRU00282"/>
    </source>
</evidence>
<feature type="region of interest" description="Disordered" evidence="10">
    <location>
        <begin position="1"/>
        <end position="23"/>
    </location>
</feature>
<dbReference type="Proteomes" id="UP001151518">
    <property type="component" value="Unassembled WGS sequence"/>
</dbReference>
<dbReference type="Gene3D" id="1.50.40.10">
    <property type="entry name" value="Mitochondrial carrier domain"/>
    <property type="match status" value="1"/>
</dbReference>
<keyword evidence="3 9" id="KW-0813">Transport</keyword>